<evidence type="ECO:0000313" key="1">
    <source>
        <dbReference type="EMBL" id="QWV97971.1"/>
    </source>
</evidence>
<name>A0ABX8JJ33_9BACT</name>
<dbReference type="Pfam" id="PF14407">
    <property type="entry name" value="Frankia_peptide"/>
    <property type="match status" value="1"/>
</dbReference>
<dbReference type="InterPro" id="IPR029502">
    <property type="entry name" value="Ribosomal_synth"/>
</dbReference>
<protein>
    <recommendedName>
        <fullName evidence="3">Nif11 domain-containing protein</fullName>
    </recommendedName>
</protein>
<sequence length="68" mass="7392">MSQESVEKFLGRLITDDNFRRQATASLERAALQAGLIMSAAEITALQRLDLDLLAALADSVDDSVLRS</sequence>
<evidence type="ECO:0008006" key="3">
    <source>
        <dbReference type="Google" id="ProtNLM"/>
    </source>
</evidence>
<proteinExistence type="predicted"/>
<gene>
    <name evidence="1" type="ORF">KP005_01355</name>
</gene>
<accession>A0ABX8JJ33</accession>
<dbReference type="Proteomes" id="UP000683493">
    <property type="component" value="Chromosome"/>
</dbReference>
<reference evidence="1 2" key="1">
    <citation type="submission" date="2021-06" db="EMBL/GenBank/DDBJ databases">
        <title>Gemonas diversity in paddy soil.</title>
        <authorList>
            <person name="Liu G."/>
        </authorList>
    </citation>
    <scope>NUCLEOTIDE SEQUENCE [LARGE SCALE GENOMIC DNA]</scope>
    <source>
        <strain evidence="1 2">RG29</strain>
    </source>
</reference>
<dbReference type="EMBL" id="CP076724">
    <property type="protein sequence ID" value="QWV97971.1"/>
    <property type="molecule type" value="Genomic_DNA"/>
</dbReference>
<organism evidence="1 2">
    <name type="scientific">Geomonas diazotrophica</name>
    <dbReference type="NCBI Taxonomy" id="2843197"/>
    <lineage>
        <taxon>Bacteria</taxon>
        <taxon>Pseudomonadati</taxon>
        <taxon>Thermodesulfobacteriota</taxon>
        <taxon>Desulfuromonadia</taxon>
        <taxon>Geobacterales</taxon>
        <taxon>Geobacteraceae</taxon>
        <taxon>Geomonas</taxon>
    </lineage>
</organism>
<dbReference type="NCBIfam" id="NF038399">
    <property type="entry name" value="NH_RiPP_Os17"/>
    <property type="match status" value="1"/>
</dbReference>
<keyword evidence="2" id="KW-1185">Reference proteome</keyword>
<evidence type="ECO:0000313" key="2">
    <source>
        <dbReference type="Proteomes" id="UP000683493"/>
    </source>
</evidence>